<organism evidence="3 4">
    <name type="scientific">Larkinella rosea</name>
    <dbReference type="NCBI Taxonomy" id="2025312"/>
    <lineage>
        <taxon>Bacteria</taxon>
        <taxon>Pseudomonadati</taxon>
        <taxon>Bacteroidota</taxon>
        <taxon>Cytophagia</taxon>
        <taxon>Cytophagales</taxon>
        <taxon>Spirosomataceae</taxon>
        <taxon>Larkinella</taxon>
    </lineage>
</organism>
<dbReference type="Proteomes" id="UP000271925">
    <property type="component" value="Unassembled WGS sequence"/>
</dbReference>
<comment type="caution">
    <text evidence="3">The sequence shown here is derived from an EMBL/GenBank/DDBJ whole genome shotgun (WGS) entry which is preliminary data.</text>
</comment>
<gene>
    <name evidence="3" type="ORF">EHT25_01865</name>
</gene>
<dbReference type="Pfam" id="PF00795">
    <property type="entry name" value="CN_hydrolase"/>
    <property type="match status" value="1"/>
</dbReference>
<dbReference type="AlphaFoldDB" id="A0A3P1BZJ0"/>
<evidence type="ECO:0000256" key="1">
    <source>
        <dbReference type="ARBA" id="ARBA00022801"/>
    </source>
</evidence>
<accession>A0A3P1BZJ0</accession>
<dbReference type="GO" id="GO:0050126">
    <property type="term" value="F:N-carbamoylputrescine amidase activity"/>
    <property type="evidence" value="ECO:0007669"/>
    <property type="project" value="TreeGrafter"/>
</dbReference>
<keyword evidence="4" id="KW-1185">Reference proteome</keyword>
<keyword evidence="1 3" id="KW-0378">Hydrolase</keyword>
<proteinExistence type="predicted"/>
<dbReference type="GO" id="GO:0033388">
    <property type="term" value="P:putrescine biosynthetic process from arginine"/>
    <property type="evidence" value="ECO:0007669"/>
    <property type="project" value="TreeGrafter"/>
</dbReference>
<dbReference type="PANTHER" id="PTHR43674">
    <property type="entry name" value="NITRILASE C965.09-RELATED"/>
    <property type="match status" value="1"/>
</dbReference>
<dbReference type="InterPro" id="IPR036526">
    <property type="entry name" value="C-N_Hydrolase_sf"/>
</dbReference>
<feature type="domain" description="CN hydrolase" evidence="2">
    <location>
        <begin position="1"/>
        <end position="232"/>
    </location>
</feature>
<reference evidence="3 4" key="1">
    <citation type="submission" date="2018-11" db="EMBL/GenBank/DDBJ databases">
        <authorList>
            <person name="Zhou Z."/>
            <person name="Wang G."/>
        </authorList>
    </citation>
    <scope>NUCLEOTIDE SEQUENCE [LARGE SCALE GENOMIC DNA]</scope>
    <source>
        <strain evidence="3 4">KCTC52004</strain>
    </source>
</reference>
<dbReference type="SUPFAM" id="SSF56317">
    <property type="entry name" value="Carbon-nitrogen hydrolase"/>
    <property type="match status" value="1"/>
</dbReference>
<dbReference type="Gene3D" id="3.60.110.10">
    <property type="entry name" value="Carbon-nitrogen hydrolase"/>
    <property type="match status" value="1"/>
</dbReference>
<sequence>MKLCVAQSRPVKGAIQRNIENHIGLINRAVSYGADTVIFPELSLTGYEPELANELATSPDDQRFAVFQEISDANRVTIGVGMPTKSEAGNLITLIIFQPDQARQTYSKHYLHADEEPFFVRGDAAYGLIGTDMALAICYELSIPAHSETAFKHGAKIYLVSVAKTASGVANAAISLSDIARKYGMTVLMANSVGPSDNFVSGGKSAIWNTSGELLGQMNDNDEGILLIDTETQEIWQETL</sequence>
<dbReference type="RefSeq" id="WP_124869797.1">
    <property type="nucleotide sequence ID" value="NZ_RQJO01000007.1"/>
</dbReference>
<dbReference type="InterPro" id="IPR003010">
    <property type="entry name" value="C-N_Hydrolase"/>
</dbReference>
<dbReference type="PROSITE" id="PS50263">
    <property type="entry name" value="CN_HYDROLASE"/>
    <property type="match status" value="1"/>
</dbReference>
<protein>
    <submittedName>
        <fullName evidence="3">Carbon-nitrogen hydrolase family protein</fullName>
    </submittedName>
</protein>
<dbReference type="EMBL" id="RQJO01000007">
    <property type="protein sequence ID" value="RRB06570.1"/>
    <property type="molecule type" value="Genomic_DNA"/>
</dbReference>
<evidence type="ECO:0000259" key="2">
    <source>
        <dbReference type="PROSITE" id="PS50263"/>
    </source>
</evidence>
<dbReference type="InterPro" id="IPR050345">
    <property type="entry name" value="Aliph_Amidase/BUP"/>
</dbReference>
<evidence type="ECO:0000313" key="4">
    <source>
        <dbReference type="Proteomes" id="UP000271925"/>
    </source>
</evidence>
<dbReference type="PANTHER" id="PTHR43674:SF2">
    <property type="entry name" value="BETA-UREIDOPROPIONASE"/>
    <property type="match status" value="1"/>
</dbReference>
<name>A0A3P1BZJ0_9BACT</name>
<dbReference type="OrthoDB" id="9803818at2"/>
<dbReference type="CDD" id="cd07197">
    <property type="entry name" value="nitrilase"/>
    <property type="match status" value="1"/>
</dbReference>
<evidence type="ECO:0000313" key="3">
    <source>
        <dbReference type="EMBL" id="RRB06570.1"/>
    </source>
</evidence>